<dbReference type="Gene3D" id="3.40.50.1000">
    <property type="entry name" value="HAD superfamily/HAD-like"/>
    <property type="match status" value="1"/>
</dbReference>
<dbReference type="NCBIfam" id="TIGR01549">
    <property type="entry name" value="HAD-SF-IA-v1"/>
    <property type="match status" value="1"/>
</dbReference>
<dbReference type="GO" id="GO:0016787">
    <property type="term" value="F:hydrolase activity"/>
    <property type="evidence" value="ECO:0007669"/>
    <property type="project" value="UniProtKB-KW"/>
</dbReference>
<dbReference type="PANTHER" id="PTHR47829:SF1">
    <property type="entry name" value="HAD FAMILY PHOSPHATASE"/>
    <property type="match status" value="1"/>
</dbReference>
<dbReference type="SFLD" id="SFLDG01129">
    <property type="entry name" value="C1.5:_HAD__Beta-PGM__Phosphata"/>
    <property type="match status" value="1"/>
</dbReference>
<evidence type="ECO:0000313" key="1">
    <source>
        <dbReference type="EMBL" id="GAA0616394.1"/>
    </source>
</evidence>
<dbReference type="Gene3D" id="1.10.150.240">
    <property type="entry name" value="Putative phosphatase, domain 2"/>
    <property type="match status" value="1"/>
</dbReference>
<dbReference type="InterPro" id="IPR023198">
    <property type="entry name" value="PGP-like_dom2"/>
</dbReference>
<dbReference type="CDD" id="cd02603">
    <property type="entry name" value="HAD_sEH-N_like"/>
    <property type="match status" value="1"/>
</dbReference>
<dbReference type="InterPro" id="IPR006439">
    <property type="entry name" value="HAD-SF_hydro_IA"/>
</dbReference>
<dbReference type="InterPro" id="IPR036412">
    <property type="entry name" value="HAD-like_sf"/>
</dbReference>
<gene>
    <name evidence="1" type="ORF">GCM10009547_18040</name>
</gene>
<dbReference type="NCBIfam" id="TIGR01509">
    <property type="entry name" value="HAD-SF-IA-v3"/>
    <property type="match status" value="1"/>
</dbReference>
<evidence type="ECO:0000313" key="2">
    <source>
        <dbReference type="Proteomes" id="UP001500957"/>
    </source>
</evidence>
<dbReference type="Pfam" id="PF00702">
    <property type="entry name" value="Hydrolase"/>
    <property type="match status" value="1"/>
</dbReference>
<sequence length="210" mass="23043">MCHAASVERRIAAVVFDLGGVLTPPVFGPLDELNDSLGLPEGTLRSFFRGDEVFAQVERGEVSFRDFLKSVGTRVQAAHGLRLDLRALAAAVEAPGHLEPAMVDLVRRLHGDGLRLGLLTNNAKESVVWRETLPRECFDVVVDSSEVGLRKPDPRIYALALERLGLPADQVLYVDDFAENLPPAADLGMRTWSFDGRDRLDAFLRGVVTP</sequence>
<comment type="caution">
    <text evidence="1">The sequence shown here is derived from an EMBL/GenBank/DDBJ whole genome shotgun (WGS) entry which is preliminary data.</text>
</comment>
<organism evidence="1 2">
    <name type="scientific">Sporichthya brevicatena</name>
    <dbReference type="NCBI Taxonomy" id="171442"/>
    <lineage>
        <taxon>Bacteria</taxon>
        <taxon>Bacillati</taxon>
        <taxon>Actinomycetota</taxon>
        <taxon>Actinomycetes</taxon>
        <taxon>Sporichthyales</taxon>
        <taxon>Sporichthyaceae</taxon>
        <taxon>Sporichthya</taxon>
    </lineage>
</organism>
<dbReference type="SUPFAM" id="SSF56784">
    <property type="entry name" value="HAD-like"/>
    <property type="match status" value="1"/>
</dbReference>
<proteinExistence type="predicted"/>
<protein>
    <submittedName>
        <fullName evidence="1">HAD-IA family hydrolase</fullName>
    </submittedName>
</protein>
<name>A0ABN1GQE2_9ACTN</name>
<accession>A0ABN1GQE2</accession>
<reference evidence="1 2" key="1">
    <citation type="journal article" date="2019" name="Int. J. Syst. Evol. Microbiol.">
        <title>The Global Catalogue of Microorganisms (GCM) 10K type strain sequencing project: providing services to taxonomists for standard genome sequencing and annotation.</title>
        <authorList>
            <consortium name="The Broad Institute Genomics Platform"/>
            <consortium name="The Broad Institute Genome Sequencing Center for Infectious Disease"/>
            <person name="Wu L."/>
            <person name="Ma J."/>
        </authorList>
    </citation>
    <scope>NUCLEOTIDE SEQUENCE [LARGE SCALE GENOMIC DNA]</scope>
    <source>
        <strain evidence="1 2">JCM 10671</strain>
    </source>
</reference>
<dbReference type="EMBL" id="BAAAHE010000014">
    <property type="protein sequence ID" value="GAA0616394.1"/>
    <property type="molecule type" value="Genomic_DNA"/>
</dbReference>
<dbReference type="PRINTS" id="PR00413">
    <property type="entry name" value="HADHALOGNASE"/>
</dbReference>
<dbReference type="SFLD" id="SFLDS00003">
    <property type="entry name" value="Haloacid_Dehalogenase"/>
    <property type="match status" value="1"/>
</dbReference>
<keyword evidence="1" id="KW-0378">Hydrolase</keyword>
<dbReference type="InterPro" id="IPR023214">
    <property type="entry name" value="HAD_sf"/>
</dbReference>
<keyword evidence="2" id="KW-1185">Reference proteome</keyword>
<dbReference type="Proteomes" id="UP001500957">
    <property type="component" value="Unassembled WGS sequence"/>
</dbReference>
<dbReference type="PANTHER" id="PTHR47829">
    <property type="entry name" value="HYDROLASE, PUTATIVE (AFU_ORTHOLOGUE AFUA_1G12880)-RELATED"/>
    <property type="match status" value="1"/>
</dbReference>
<dbReference type="InterPro" id="IPR052898">
    <property type="entry name" value="ACAD10-like"/>
</dbReference>